<gene>
    <name evidence="2" type="ORF">Zmor_001884</name>
</gene>
<feature type="region of interest" description="Disordered" evidence="1">
    <location>
        <begin position="35"/>
        <end position="81"/>
    </location>
</feature>
<keyword evidence="3" id="KW-1185">Reference proteome</keyword>
<proteinExistence type="predicted"/>
<dbReference type="Proteomes" id="UP001168821">
    <property type="component" value="Unassembled WGS sequence"/>
</dbReference>
<reference evidence="2" key="1">
    <citation type="journal article" date="2023" name="G3 (Bethesda)">
        <title>Whole genome assemblies of Zophobas morio and Tenebrio molitor.</title>
        <authorList>
            <person name="Kaur S."/>
            <person name="Stinson S.A."/>
            <person name="diCenzo G.C."/>
        </authorList>
    </citation>
    <scope>NUCLEOTIDE SEQUENCE</scope>
    <source>
        <strain evidence="2">QUZm001</strain>
    </source>
</reference>
<name>A0AA38MT23_9CUCU</name>
<dbReference type="EMBL" id="JALNTZ010000001">
    <property type="protein sequence ID" value="KAJ3666442.1"/>
    <property type="molecule type" value="Genomic_DNA"/>
</dbReference>
<evidence type="ECO:0000313" key="3">
    <source>
        <dbReference type="Proteomes" id="UP001168821"/>
    </source>
</evidence>
<sequence>MITGRFNKLNKCESTGSFISSCRTLANITALNIVSGGRGGPAGATRFSREHTTLPSRRRRRHELWPGSTSDTPFTDHSGEPLPVCPLHLPPHCKHVVNARQLTR</sequence>
<evidence type="ECO:0000256" key="1">
    <source>
        <dbReference type="SAM" id="MobiDB-lite"/>
    </source>
</evidence>
<organism evidence="2 3">
    <name type="scientific">Zophobas morio</name>
    <dbReference type="NCBI Taxonomy" id="2755281"/>
    <lineage>
        <taxon>Eukaryota</taxon>
        <taxon>Metazoa</taxon>
        <taxon>Ecdysozoa</taxon>
        <taxon>Arthropoda</taxon>
        <taxon>Hexapoda</taxon>
        <taxon>Insecta</taxon>
        <taxon>Pterygota</taxon>
        <taxon>Neoptera</taxon>
        <taxon>Endopterygota</taxon>
        <taxon>Coleoptera</taxon>
        <taxon>Polyphaga</taxon>
        <taxon>Cucujiformia</taxon>
        <taxon>Tenebrionidae</taxon>
        <taxon>Zophobas</taxon>
    </lineage>
</organism>
<accession>A0AA38MT23</accession>
<evidence type="ECO:0000313" key="2">
    <source>
        <dbReference type="EMBL" id="KAJ3666442.1"/>
    </source>
</evidence>
<comment type="caution">
    <text evidence="2">The sequence shown here is derived from an EMBL/GenBank/DDBJ whole genome shotgun (WGS) entry which is preliminary data.</text>
</comment>
<protein>
    <submittedName>
        <fullName evidence="2">Uncharacterized protein</fullName>
    </submittedName>
</protein>
<dbReference type="AlphaFoldDB" id="A0AA38MT23"/>